<comment type="caution">
    <text evidence="1">The sequence shown here is derived from an EMBL/GenBank/DDBJ whole genome shotgun (WGS) entry which is preliminary data.</text>
</comment>
<reference evidence="1" key="1">
    <citation type="submission" date="2022-03" db="EMBL/GenBank/DDBJ databases">
        <title>Draft Genome Sequence of Firmicute Strain S0AB, a Heterotrophic Iron/Sulfur-Oxidizing Extreme Acidophile.</title>
        <authorList>
            <person name="Vergara E."/>
            <person name="Pakostova E."/>
            <person name="Johnson D.B."/>
            <person name="Holmes D.S."/>
        </authorList>
    </citation>
    <scope>NUCLEOTIDE SEQUENCE</scope>
    <source>
        <strain evidence="1">S0AB</strain>
    </source>
</reference>
<accession>A0A9X1VAI1</accession>
<keyword evidence="2" id="KW-1185">Reference proteome</keyword>
<proteinExistence type="predicted"/>
<gene>
    <name evidence="1" type="ORF">MM817_02710</name>
</gene>
<name>A0A9X1VAI1_9BACL</name>
<organism evidence="1 2">
    <name type="scientific">Sulfoacidibacillus ferrooxidans</name>
    <dbReference type="NCBI Taxonomy" id="2005001"/>
    <lineage>
        <taxon>Bacteria</taxon>
        <taxon>Bacillati</taxon>
        <taxon>Bacillota</taxon>
        <taxon>Bacilli</taxon>
        <taxon>Bacillales</taxon>
        <taxon>Alicyclobacillaceae</taxon>
        <taxon>Sulfoacidibacillus</taxon>
    </lineage>
</organism>
<dbReference type="AlphaFoldDB" id="A0A9X1VAI1"/>
<evidence type="ECO:0000313" key="2">
    <source>
        <dbReference type="Proteomes" id="UP001139263"/>
    </source>
</evidence>
<dbReference type="EMBL" id="JALBUF010000013">
    <property type="protein sequence ID" value="MCI0184413.1"/>
    <property type="molecule type" value="Genomic_DNA"/>
</dbReference>
<evidence type="ECO:0008006" key="3">
    <source>
        <dbReference type="Google" id="ProtNLM"/>
    </source>
</evidence>
<dbReference type="Proteomes" id="UP001139263">
    <property type="component" value="Unassembled WGS sequence"/>
</dbReference>
<evidence type="ECO:0000313" key="1">
    <source>
        <dbReference type="EMBL" id="MCI0184413.1"/>
    </source>
</evidence>
<protein>
    <recommendedName>
        <fullName evidence="3">Transposase</fullName>
    </recommendedName>
</protein>
<sequence>MMLGISGRMMTEEQEKRLKEALKMTNILREIIQEAEDKGIKEGREKGLEQGHEEEKRDIARMLLKLGDSVEKISKVTGLSVEVVEQMKNE</sequence>